<dbReference type="Proteomes" id="UP000184212">
    <property type="component" value="Unassembled WGS sequence"/>
</dbReference>
<organism evidence="1 2">
    <name type="scientific">Chryseolinea serpens</name>
    <dbReference type="NCBI Taxonomy" id="947013"/>
    <lineage>
        <taxon>Bacteria</taxon>
        <taxon>Pseudomonadati</taxon>
        <taxon>Bacteroidota</taxon>
        <taxon>Cytophagia</taxon>
        <taxon>Cytophagales</taxon>
        <taxon>Fulvivirgaceae</taxon>
        <taxon>Chryseolinea</taxon>
    </lineage>
</organism>
<dbReference type="EMBL" id="FQWQ01000003">
    <property type="protein sequence ID" value="SHH65829.1"/>
    <property type="molecule type" value="Genomic_DNA"/>
</dbReference>
<dbReference type="Pfam" id="PF01244">
    <property type="entry name" value="Peptidase_M19"/>
    <property type="match status" value="1"/>
</dbReference>
<evidence type="ECO:0000313" key="1">
    <source>
        <dbReference type="EMBL" id="SHH65829.1"/>
    </source>
</evidence>
<protein>
    <submittedName>
        <fullName evidence="1">Membrane dipeptidase (Peptidase family M19)</fullName>
    </submittedName>
</protein>
<name>A0A1M5US56_9BACT</name>
<dbReference type="GO" id="GO:0006508">
    <property type="term" value="P:proteolysis"/>
    <property type="evidence" value="ECO:0007669"/>
    <property type="project" value="InterPro"/>
</dbReference>
<proteinExistence type="predicted"/>
<gene>
    <name evidence="1" type="ORF">SAMN04488109_4877</name>
</gene>
<reference evidence="1 2" key="1">
    <citation type="submission" date="2016-11" db="EMBL/GenBank/DDBJ databases">
        <authorList>
            <person name="Jaros S."/>
            <person name="Januszkiewicz K."/>
            <person name="Wedrychowicz H."/>
        </authorList>
    </citation>
    <scope>NUCLEOTIDE SEQUENCE [LARGE SCALE GENOMIC DNA]</scope>
    <source>
        <strain evidence="1 2">DSM 24574</strain>
    </source>
</reference>
<accession>A0A1M5US56</accession>
<dbReference type="InterPro" id="IPR008257">
    <property type="entry name" value="Pept_M19"/>
</dbReference>
<dbReference type="AlphaFoldDB" id="A0A1M5US56"/>
<dbReference type="GO" id="GO:0070573">
    <property type="term" value="F:metallodipeptidase activity"/>
    <property type="evidence" value="ECO:0007669"/>
    <property type="project" value="InterPro"/>
</dbReference>
<dbReference type="RefSeq" id="WP_073139708.1">
    <property type="nucleotide sequence ID" value="NZ_FQWQ01000003.1"/>
</dbReference>
<dbReference type="InterPro" id="IPR032466">
    <property type="entry name" value="Metal_Hydrolase"/>
</dbReference>
<evidence type="ECO:0000313" key="2">
    <source>
        <dbReference type="Proteomes" id="UP000184212"/>
    </source>
</evidence>
<dbReference type="STRING" id="947013.SAMN04488109_4877"/>
<dbReference type="OrthoDB" id="611177at2"/>
<keyword evidence="2" id="KW-1185">Reference proteome</keyword>
<sequence>MTPFYIDFHCHPSMKPYGKGFGTSNLGINNPDASEQTSAWFYDSPNLFERGLQMISGISKFSQADFTTLSFGDVRLVCASLYPVEQGFFKNKLGDRILSDLVNDFITGVGKERVDFIQANRNYFEDLEREYKFYESLDNQPVKTVSGTFKYKLIRNFAEMQGILQNDPMRDQIVFVVMTIEGLHTLNVDHTAPLDVASLVENVKKIKQWKYPPLFVTFSHHFNNFLCGHSKSLTGIVGEATDQSDGLGEGFSAAGLSVVDAVLSRDNGKRMYIDIKHMSAKGRTQYFNILASPAYAGQDIPIIVSHGAANGLKSMNDKTMDPLAQHTASKLLQEDINFYDDEIVQVARSKGIFGLQLDERRVANKQTLQAVKHSIHMSQIRHYRAELLWNQIQHVAELLDRNHLPAWDCLAIGSDFEGIINPLNGFLTAESLVHLEAYVERYAFNYMNEFGKQLQVGNQISSSEIVQRVFHSNGINFMSLYF</sequence>
<dbReference type="SUPFAM" id="SSF51556">
    <property type="entry name" value="Metallo-dependent hydrolases"/>
    <property type="match status" value="1"/>
</dbReference>
<dbReference type="Gene3D" id="3.20.20.140">
    <property type="entry name" value="Metal-dependent hydrolases"/>
    <property type="match status" value="1"/>
</dbReference>